<gene>
    <name evidence="2" type="ORF">F511_33273</name>
</gene>
<proteinExistence type="predicted"/>
<sequence>MEWRGADVPGLKQHGAEPAKAESAWGAPNLNQYGAQTGEPAWCSLHSGSKLLNQIGRPLTVPARYLRPVQLRRPLTVPVWISSRLLQS</sequence>
<dbReference type="AlphaFoldDB" id="A0A2Z7CL99"/>
<reference evidence="2 3" key="1">
    <citation type="journal article" date="2015" name="Proc. Natl. Acad. Sci. U.S.A.">
        <title>The resurrection genome of Boea hygrometrica: A blueprint for survival of dehydration.</title>
        <authorList>
            <person name="Xiao L."/>
            <person name="Yang G."/>
            <person name="Zhang L."/>
            <person name="Yang X."/>
            <person name="Zhao S."/>
            <person name="Ji Z."/>
            <person name="Zhou Q."/>
            <person name="Hu M."/>
            <person name="Wang Y."/>
            <person name="Chen M."/>
            <person name="Xu Y."/>
            <person name="Jin H."/>
            <person name="Xiao X."/>
            <person name="Hu G."/>
            <person name="Bao F."/>
            <person name="Hu Y."/>
            <person name="Wan P."/>
            <person name="Li L."/>
            <person name="Deng X."/>
            <person name="Kuang T."/>
            <person name="Xiang C."/>
            <person name="Zhu J.K."/>
            <person name="Oliver M.J."/>
            <person name="He Y."/>
        </authorList>
    </citation>
    <scope>NUCLEOTIDE SEQUENCE [LARGE SCALE GENOMIC DNA]</scope>
    <source>
        <strain evidence="3">cv. XS01</strain>
    </source>
</reference>
<protein>
    <submittedName>
        <fullName evidence="2">Uncharacterized protein</fullName>
    </submittedName>
</protein>
<evidence type="ECO:0000313" key="3">
    <source>
        <dbReference type="Proteomes" id="UP000250235"/>
    </source>
</evidence>
<dbReference type="EMBL" id="KQ995267">
    <property type="protein sequence ID" value="KZV47533.1"/>
    <property type="molecule type" value="Genomic_DNA"/>
</dbReference>
<evidence type="ECO:0000256" key="1">
    <source>
        <dbReference type="SAM" id="MobiDB-lite"/>
    </source>
</evidence>
<evidence type="ECO:0000313" key="2">
    <source>
        <dbReference type="EMBL" id="KZV47533.1"/>
    </source>
</evidence>
<organism evidence="2 3">
    <name type="scientific">Dorcoceras hygrometricum</name>
    <dbReference type="NCBI Taxonomy" id="472368"/>
    <lineage>
        <taxon>Eukaryota</taxon>
        <taxon>Viridiplantae</taxon>
        <taxon>Streptophyta</taxon>
        <taxon>Embryophyta</taxon>
        <taxon>Tracheophyta</taxon>
        <taxon>Spermatophyta</taxon>
        <taxon>Magnoliopsida</taxon>
        <taxon>eudicotyledons</taxon>
        <taxon>Gunneridae</taxon>
        <taxon>Pentapetalae</taxon>
        <taxon>asterids</taxon>
        <taxon>lamiids</taxon>
        <taxon>Lamiales</taxon>
        <taxon>Gesneriaceae</taxon>
        <taxon>Didymocarpoideae</taxon>
        <taxon>Trichosporeae</taxon>
        <taxon>Loxocarpinae</taxon>
        <taxon>Dorcoceras</taxon>
    </lineage>
</organism>
<dbReference type="Proteomes" id="UP000250235">
    <property type="component" value="Unassembled WGS sequence"/>
</dbReference>
<accession>A0A2Z7CL99</accession>
<feature type="region of interest" description="Disordered" evidence="1">
    <location>
        <begin position="1"/>
        <end position="24"/>
    </location>
</feature>
<keyword evidence="3" id="KW-1185">Reference proteome</keyword>
<name>A0A2Z7CL99_9LAMI</name>